<evidence type="ECO:0000313" key="2">
    <source>
        <dbReference type="EMBL" id="RXG13618.1"/>
    </source>
</evidence>
<dbReference type="SUPFAM" id="SSF51306">
    <property type="entry name" value="LexA/Signal peptidase"/>
    <property type="match status" value="1"/>
</dbReference>
<protein>
    <submittedName>
        <fullName evidence="2">DNA polymerase V</fullName>
    </submittedName>
</protein>
<feature type="domain" description="Peptidase S24/S26A/S26B/S26C" evidence="1">
    <location>
        <begin position="22"/>
        <end position="99"/>
    </location>
</feature>
<gene>
    <name evidence="2" type="ORF">DSM02_3747</name>
</gene>
<evidence type="ECO:0000259" key="1">
    <source>
        <dbReference type="Pfam" id="PF00717"/>
    </source>
</evidence>
<dbReference type="Proteomes" id="UP000289859">
    <property type="component" value="Unassembled WGS sequence"/>
</dbReference>
<comment type="caution">
    <text evidence="2">The sequence shown here is derived from an EMBL/GenBank/DDBJ whole genome shotgun (WGS) entry which is preliminary data.</text>
</comment>
<reference evidence="2 3" key="1">
    <citation type="submission" date="2018-07" db="EMBL/GenBank/DDBJ databases">
        <title>Leeuwenhoekiella genomics.</title>
        <authorList>
            <person name="Tahon G."/>
            <person name="Willems A."/>
        </authorList>
    </citation>
    <scope>NUCLEOTIDE SEQUENCE [LARGE SCALE GENOMIC DNA]</scope>
    <source>
        <strain evidence="2 3">LMG 29608</strain>
    </source>
</reference>
<dbReference type="InterPro" id="IPR036286">
    <property type="entry name" value="LexA/Signal_pep-like_sf"/>
</dbReference>
<dbReference type="AlphaFoldDB" id="A0A4Q0NUD3"/>
<keyword evidence="3" id="KW-1185">Reference proteome</keyword>
<dbReference type="InterPro" id="IPR015927">
    <property type="entry name" value="Peptidase_S24_S26A/B/C"/>
</dbReference>
<dbReference type="Gene3D" id="2.10.109.10">
    <property type="entry name" value="Umud Fragment, subunit A"/>
    <property type="match status" value="1"/>
</dbReference>
<evidence type="ECO:0000313" key="3">
    <source>
        <dbReference type="Proteomes" id="UP000289859"/>
    </source>
</evidence>
<organism evidence="2 3">
    <name type="scientific">Leeuwenhoekiella polynyae</name>
    <dbReference type="NCBI Taxonomy" id="1550906"/>
    <lineage>
        <taxon>Bacteria</taxon>
        <taxon>Pseudomonadati</taxon>
        <taxon>Bacteroidota</taxon>
        <taxon>Flavobacteriia</taxon>
        <taxon>Flavobacteriales</taxon>
        <taxon>Flavobacteriaceae</taxon>
        <taxon>Leeuwenhoekiella</taxon>
    </lineage>
</organism>
<dbReference type="RefSeq" id="WP_128766952.1">
    <property type="nucleotide sequence ID" value="NZ_JBHUOO010000040.1"/>
</dbReference>
<accession>A0A4Q0NUD3</accession>
<dbReference type="OrthoDB" id="9787787at2"/>
<proteinExistence type="predicted"/>
<dbReference type="EMBL" id="QOVK01000026">
    <property type="protein sequence ID" value="RXG13618.1"/>
    <property type="molecule type" value="Genomic_DNA"/>
</dbReference>
<dbReference type="Pfam" id="PF00717">
    <property type="entry name" value="Peptidase_S24"/>
    <property type="match status" value="1"/>
</dbReference>
<sequence>MEFEELYKIKMPDEVHQAGTSKQTGFPSPATHYLESTIDLNSILTTNRDATFFIRISGNGWKAHNILDQDVLIINRAAPVKHGKLALVVTDGSFKIERIPTTSVDDLEFTVWGVITYIIHAVL</sequence>
<name>A0A4Q0NUD3_9FLAO</name>